<dbReference type="Proteomes" id="UP001498421">
    <property type="component" value="Unassembled WGS sequence"/>
</dbReference>
<keyword evidence="8" id="KW-1185">Reference proteome</keyword>
<evidence type="ECO:0000256" key="3">
    <source>
        <dbReference type="ARBA" id="ARBA00022630"/>
    </source>
</evidence>
<evidence type="ECO:0000256" key="1">
    <source>
        <dbReference type="ARBA" id="ARBA00001974"/>
    </source>
</evidence>
<reference evidence="7 8" key="1">
    <citation type="journal article" date="2025" name="Microbiol. Resour. Announc.">
        <title>Draft genome sequences for Neonectria magnoliae and Neonectria punicea, canker pathogens of Liriodendron tulipifera and Acer saccharum in West Virginia.</title>
        <authorList>
            <person name="Petronek H.M."/>
            <person name="Kasson M.T."/>
            <person name="Metheny A.M."/>
            <person name="Stauder C.M."/>
            <person name="Lovett B."/>
            <person name="Lynch S.C."/>
            <person name="Garnas J.R."/>
            <person name="Kasson L.R."/>
            <person name="Stajich J.E."/>
        </authorList>
    </citation>
    <scope>NUCLEOTIDE SEQUENCE [LARGE SCALE GENOMIC DNA]</scope>
    <source>
        <strain evidence="7 8">NRRL 64651</strain>
    </source>
</reference>
<keyword evidence="4" id="KW-0274">FAD</keyword>
<dbReference type="Gene3D" id="3.50.50.100">
    <property type="match status" value="1"/>
</dbReference>
<dbReference type="InterPro" id="IPR036188">
    <property type="entry name" value="FAD/NAD-bd_sf"/>
</dbReference>
<dbReference type="PANTHER" id="PTHR42913">
    <property type="entry name" value="APOPTOSIS-INDUCING FACTOR 1"/>
    <property type="match status" value="1"/>
</dbReference>
<keyword evidence="3" id="KW-0285">Flavoprotein</keyword>
<evidence type="ECO:0000313" key="8">
    <source>
        <dbReference type="Proteomes" id="UP001498421"/>
    </source>
</evidence>
<protein>
    <recommendedName>
        <fullName evidence="6">FAD/NAD(P)-binding domain-containing protein</fullName>
    </recommendedName>
</protein>
<proteinExistence type="inferred from homology"/>
<keyword evidence="5" id="KW-0560">Oxidoreductase</keyword>
<evidence type="ECO:0000256" key="2">
    <source>
        <dbReference type="ARBA" id="ARBA00005272"/>
    </source>
</evidence>
<dbReference type="PANTHER" id="PTHR42913:SF3">
    <property type="entry name" value="64 KDA MITOCHONDRIAL NADH DEHYDROGENASE (EUROFUNG)"/>
    <property type="match status" value="1"/>
</dbReference>
<dbReference type="SUPFAM" id="SSF51905">
    <property type="entry name" value="FAD/NAD(P)-binding domain"/>
    <property type="match status" value="1"/>
</dbReference>
<comment type="similarity">
    <text evidence="2">Belongs to the NADH dehydrogenase family.</text>
</comment>
<dbReference type="PRINTS" id="PR00368">
    <property type="entry name" value="FADPNR"/>
</dbReference>
<dbReference type="InterPro" id="IPR023753">
    <property type="entry name" value="FAD/NAD-binding_dom"/>
</dbReference>
<dbReference type="EMBL" id="JAZAVK010000032">
    <property type="protein sequence ID" value="KAK7429111.1"/>
    <property type="molecule type" value="Genomic_DNA"/>
</dbReference>
<evidence type="ECO:0000256" key="5">
    <source>
        <dbReference type="ARBA" id="ARBA00023002"/>
    </source>
</evidence>
<evidence type="ECO:0000256" key="4">
    <source>
        <dbReference type="ARBA" id="ARBA00022827"/>
    </source>
</evidence>
<gene>
    <name evidence="7" type="ORF">QQZ08_004326</name>
</gene>
<organism evidence="7 8">
    <name type="scientific">Neonectria magnoliae</name>
    <dbReference type="NCBI Taxonomy" id="2732573"/>
    <lineage>
        <taxon>Eukaryota</taxon>
        <taxon>Fungi</taxon>
        <taxon>Dikarya</taxon>
        <taxon>Ascomycota</taxon>
        <taxon>Pezizomycotina</taxon>
        <taxon>Sordariomycetes</taxon>
        <taxon>Hypocreomycetidae</taxon>
        <taxon>Hypocreales</taxon>
        <taxon>Nectriaceae</taxon>
        <taxon>Neonectria</taxon>
    </lineage>
</organism>
<feature type="domain" description="FAD/NAD(P)-binding" evidence="6">
    <location>
        <begin position="4"/>
        <end position="309"/>
    </location>
</feature>
<dbReference type="Pfam" id="PF07992">
    <property type="entry name" value="Pyr_redox_2"/>
    <property type="match status" value="1"/>
</dbReference>
<comment type="cofactor">
    <cofactor evidence="1">
        <name>FAD</name>
        <dbReference type="ChEBI" id="CHEBI:57692"/>
    </cofactor>
</comment>
<evidence type="ECO:0000259" key="6">
    <source>
        <dbReference type="Pfam" id="PF07992"/>
    </source>
</evidence>
<evidence type="ECO:0000313" key="7">
    <source>
        <dbReference type="EMBL" id="KAK7429111.1"/>
    </source>
</evidence>
<sequence>MHNTIVIIGAGFAGVWSAFSAKRLINLKQKGEDTEVVVIAPEPSLVMRPRLYEANASTMTQSLGALFEVAGIKFIQGTVEAIHPDAHTVEARSPSGVTSSINYNRLILAAGSTLVRPDKVTGLHDHGFDIDSLDAAAQLESHLESLALLPSSPARDTFVVCGAGFTGIELATELPSRLGNKGDIRVILVEFAEEVGPELGPGPRPVILQALKDLGVEVKLGSAVTEVDAKGVTLSSGEYIETMTAVWTAGVKATPLTQQILGAKDSLSRLHVDQDLRIPTSPHIFATGDAAHALTDDKGHFATMSCQHAMLLGRVSGHNAAADLLKEPPVPYNQPSYGCCLDLGAWGAVITRGWGREVLVTGESAKRVKTYINQKLIYPPQDAEEAIVISDPSPYPDGDELFDQLLVTLQSNGHQEMTAFVM</sequence>
<accession>A0ABR1I6Z8</accession>
<name>A0ABR1I6Z8_9HYPO</name>
<comment type="caution">
    <text evidence="7">The sequence shown here is derived from an EMBL/GenBank/DDBJ whole genome shotgun (WGS) entry which is preliminary data.</text>
</comment>
<dbReference type="InterPro" id="IPR051169">
    <property type="entry name" value="NADH-Q_oxidoreductase"/>
</dbReference>